<feature type="transmembrane region" description="Helical" evidence="18">
    <location>
        <begin position="169"/>
        <end position="190"/>
    </location>
</feature>
<comment type="similarity">
    <text evidence="17">Belongs to the G-protein coupled receptor 1 family.</text>
</comment>
<accession>A0A7L1JFR1</accession>
<feature type="non-terminal residue" evidence="20">
    <location>
        <position position="381"/>
    </location>
</feature>
<keyword evidence="10" id="KW-1015">Disulfide bond</keyword>
<evidence type="ECO:0000256" key="5">
    <source>
        <dbReference type="ARBA" id="ARBA00022692"/>
    </source>
</evidence>
<dbReference type="GO" id="GO:0004947">
    <property type="term" value="F:bradykinin receptor activity"/>
    <property type="evidence" value="ECO:0007669"/>
    <property type="project" value="InterPro"/>
</dbReference>
<keyword evidence="8 18" id="KW-0472">Membrane</keyword>
<dbReference type="EMBL" id="VXBH01000743">
    <property type="protein sequence ID" value="NXN49534.1"/>
    <property type="molecule type" value="Genomic_DNA"/>
</dbReference>
<keyword evidence="14" id="KW-0449">Lipoprotein</keyword>
<evidence type="ECO:0000256" key="15">
    <source>
        <dbReference type="ARBA" id="ARBA00025423"/>
    </source>
</evidence>
<dbReference type="InterPro" id="IPR001504">
    <property type="entry name" value="Brdyknn_2_rcpt"/>
</dbReference>
<dbReference type="GO" id="GO:0006955">
    <property type="term" value="P:immune response"/>
    <property type="evidence" value="ECO:0007669"/>
    <property type="project" value="TreeGrafter"/>
</dbReference>
<comment type="subcellular location">
    <subcellularLocation>
        <location evidence="1">Cell membrane</location>
        <topology evidence="1">Multi-pass membrane protein</topology>
    </subcellularLocation>
</comment>
<dbReference type="FunFam" id="1.20.1070.10:FF:000201">
    <property type="entry name" value="Bradykinin receptor B2"/>
    <property type="match status" value="1"/>
</dbReference>
<dbReference type="PROSITE" id="PS00237">
    <property type="entry name" value="G_PROTEIN_RECEP_F1_1"/>
    <property type="match status" value="1"/>
</dbReference>
<keyword evidence="3" id="KW-1003">Cell membrane</keyword>
<dbReference type="PANTHER" id="PTHR10489">
    <property type="entry name" value="CELL ADHESION MOLECULE"/>
    <property type="match status" value="1"/>
</dbReference>
<keyword evidence="6 18" id="KW-1133">Transmembrane helix</keyword>
<evidence type="ECO:0000256" key="10">
    <source>
        <dbReference type="ARBA" id="ARBA00023157"/>
    </source>
</evidence>
<dbReference type="GO" id="GO:0016493">
    <property type="term" value="F:C-C chemokine receptor activity"/>
    <property type="evidence" value="ECO:0007669"/>
    <property type="project" value="TreeGrafter"/>
</dbReference>
<evidence type="ECO:0000256" key="13">
    <source>
        <dbReference type="ARBA" id="ARBA00023224"/>
    </source>
</evidence>
<dbReference type="InterPro" id="IPR000496">
    <property type="entry name" value="Brdyknn_rcpt"/>
</dbReference>
<evidence type="ECO:0000313" key="20">
    <source>
        <dbReference type="EMBL" id="NXN49534.1"/>
    </source>
</evidence>
<evidence type="ECO:0000256" key="16">
    <source>
        <dbReference type="ARBA" id="ARBA00025954"/>
    </source>
</evidence>
<dbReference type="GO" id="GO:0042310">
    <property type="term" value="P:vasoconstriction"/>
    <property type="evidence" value="ECO:0007669"/>
    <property type="project" value="InterPro"/>
</dbReference>
<dbReference type="GO" id="GO:0019722">
    <property type="term" value="P:calcium-mediated signaling"/>
    <property type="evidence" value="ECO:0007669"/>
    <property type="project" value="TreeGrafter"/>
</dbReference>
<keyword evidence="13 17" id="KW-0807">Transducer</keyword>
<protein>
    <recommendedName>
        <fullName evidence="2">B2 bradykinin receptor</fullName>
    </recommendedName>
</protein>
<dbReference type="AlphaFoldDB" id="A0A7L1JFR1"/>
<keyword evidence="21" id="KW-1185">Reference proteome</keyword>
<evidence type="ECO:0000256" key="2">
    <source>
        <dbReference type="ARBA" id="ARBA00013512"/>
    </source>
</evidence>
<dbReference type="PANTHER" id="PTHR10489:SF957">
    <property type="entry name" value="B2 BRADYKININ RECEPTOR"/>
    <property type="match status" value="1"/>
</dbReference>
<comment type="caution">
    <text evidence="20">The sequence shown here is derived from an EMBL/GenBank/DDBJ whole genome shotgun (WGS) entry which is preliminary data.</text>
</comment>
<keyword evidence="9" id="KW-0564">Palmitate</keyword>
<dbReference type="Gene3D" id="1.20.1070.10">
    <property type="entry name" value="Rhodopsin 7-helix transmembrane proteins"/>
    <property type="match status" value="1"/>
</dbReference>
<dbReference type="SUPFAM" id="SSF81321">
    <property type="entry name" value="Family A G protein-coupled receptor-like"/>
    <property type="match status" value="1"/>
</dbReference>
<reference evidence="20 21" key="1">
    <citation type="submission" date="2019-09" db="EMBL/GenBank/DDBJ databases">
        <title>Bird 10,000 Genomes (B10K) Project - Family phase.</title>
        <authorList>
            <person name="Zhang G."/>
        </authorList>
    </citation>
    <scope>NUCLEOTIDE SEQUENCE [LARGE SCALE GENOMIC DNA]</scope>
    <source>
        <strain evidence="20">B10K-DU-002-16</strain>
        <tissue evidence="20">Muscle</tissue>
    </source>
</reference>
<evidence type="ECO:0000256" key="9">
    <source>
        <dbReference type="ARBA" id="ARBA00023139"/>
    </source>
</evidence>
<evidence type="ECO:0000256" key="8">
    <source>
        <dbReference type="ARBA" id="ARBA00023136"/>
    </source>
</evidence>
<feature type="transmembrane region" description="Helical" evidence="18">
    <location>
        <begin position="91"/>
        <end position="110"/>
    </location>
</feature>
<evidence type="ECO:0000256" key="12">
    <source>
        <dbReference type="ARBA" id="ARBA00023180"/>
    </source>
</evidence>
<name>A0A7L1JFR1_RYNNI</name>
<evidence type="ECO:0000256" key="4">
    <source>
        <dbReference type="ARBA" id="ARBA00022553"/>
    </source>
</evidence>
<dbReference type="InterPro" id="IPR017452">
    <property type="entry name" value="GPCR_Rhodpsn_7TM"/>
</dbReference>
<feature type="domain" description="G-protein coupled receptors family 1 profile" evidence="19">
    <location>
        <begin position="69"/>
        <end position="324"/>
    </location>
</feature>
<sequence length="381" mass="43793">MVSITTENVTQLYNTTATQELTVTLANFHNNSGVHQTNPYKCINPNAWQWLQDFQPGFLWFIFILGGIENSFVLIVLCFHKSRCTVAEIYLANMALADLLLVCTLPFWAINISNNFQWPFGLFLCKAVNIMSNMNFYSSIYFLTLVSIDRYLALVKTMSLGRMRRTACAKWNSFVVWMCALLLCSPAMVFRKLKYYEEYNITACGLVYPDSYWEPLNNCLLNIVGFVIPLCVITYCTMQIIKALQSSELQKLKLVQTERKATMLVLAVLLLFIICWLPFQISTFIDTICYLAPTFKCLEEINDILTQVATYCAYSNSCLNPVLYVIVGKHFQKKAVEFYKDLFPKRCRKSQSVQMENSLDTLKTSISSEYTRKKSVVPLPQ</sequence>
<dbReference type="PRINTS" id="PR00994">
    <property type="entry name" value="BRADYKINNB2R"/>
</dbReference>
<keyword evidence="11 17" id="KW-0675">Receptor</keyword>
<feature type="transmembrane region" description="Helical" evidence="18">
    <location>
        <begin position="58"/>
        <end position="79"/>
    </location>
</feature>
<organism evidence="20 21">
    <name type="scientific">Rynchops niger</name>
    <name type="common">Black skimmer</name>
    <dbReference type="NCBI Taxonomy" id="227184"/>
    <lineage>
        <taxon>Eukaryota</taxon>
        <taxon>Metazoa</taxon>
        <taxon>Chordata</taxon>
        <taxon>Craniata</taxon>
        <taxon>Vertebrata</taxon>
        <taxon>Euteleostomi</taxon>
        <taxon>Archelosauria</taxon>
        <taxon>Archosauria</taxon>
        <taxon>Dinosauria</taxon>
        <taxon>Saurischia</taxon>
        <taxon>Theropoda</taxon>
        <taxon>Coelurosauria</taxon>
        <taxon>Aves</taxon>
        <taxon>Neognathae</taxon>
        <taxon>Neoaves</taxon>
        <taxon>Charadriiformes</taxon>
        <taxon>Laridae</taxon>
        <taxon>Rynchops</taxon>
    </lineage>
</organism>
<evidence type="ECO:0000256" key="6">
    <source>
        <dbReference type="ARBA" id="ARBA00022989"/>
    </source>
</evidence>
<dbReference type="GO" id="GO:0007204">
    <property type="term" value="P:positive regulation of cytosolic calcium ion concentration"/>
    <property type="evidence" value="ECO:0007669"/>
    <property type="project" value="TreeGrafter"/>
</dbReference>
<proteinExistence type="inferred from homology"/>
<keyword evidence="7 17" id="KW-0297">G-protein coupled receptor</keyword>
<dbReference type="GO" id="GO:0019957">
    <property type="term" value="F:C-C chemokine binding"/>
    <property type="evidence" value="ECO:0007669"/>
    <property type="project" value="TreeGrafter"/>
</dbReference>
<gene>
    <name evidence="20" type="primary">Bdkrb2</name>
    <name evidence="20" type="ORF">RYNNIG_R05746</name>
</gene>
<dbReference type="GO" id="GO:0006939">
    <property type="term" value="P:smooth muscle contraction"/>
    <property type="evidence" value="ECO:0007669"/>
    <property type="project" value="InterPro"/>
</dbReference>
<evidence type="ECO:0000256" key="3">
    <source>
        <dbReference type="ARBA" id="ARBA00022475"/>
    </source>
</evidence>
<dbReference type="PRINTS" id="PR00237">
    <property type="entry name" value="GPCRRHODOPSN"/>
</dbReference>
<dbReference type="InterPro" id="IPR050119">
    <property type="entry name" value="CCR1-9-like"/>
</dbReference>
<comment type="function">
    <text evidence="15">Receptor for bradykinin. It is associated with G proteins that activate a phosphatidylinositol-calcium second messenger system.</text>
</comment>
<evidence type="ECO:0000256" key="14">
    <source>
        <dbReference type="ARBA" id="ARBA00023288"/>
    </source>
</evidence>
<evidence type="ECO:0000259" key="19">
    <source>
        <dbReference type="PROSITE" id="PS50262"/>
    </source>
</evidence>
<dbReference type="InterPro" id="IPR000276">
    <property type="entry name" value="GPCR_Rhodpsn"/>
</dbReference>
<keyword evidence="12" id="KW-0325">Glycoprotein</keyword>
<evidence type="ECO:0000256" key="18">
    <source>
        <dbReference type="SAM" id="Phobius"/>
    </source>
</evidence>
<feature type="transmembrane region" description="Helical" evidence="18">
    <location>
        <begin position="220"/>
        <end position="241"/>
    </location>
</feature>
<dbReference type="Proteomes" id="UP000525416">
    <property type="component" value="Unassembled WGS sequence"/>
</dbReference>
<dbReference type="GO" id="GO:0060326">
    <property type="term" value="P:cell chemotaxis"/>
    <property type="evidence" value="ECO:0007669"/>
    <property type="project" value="TreeGrafter"/>
</dbReference>
<evidence type="ECO:0000256" key="17">
    <source>
        <dbReference type="RuleBase" id="RU000688"/>
    </source>
</evidence>
<comment type="subunit">
    <text evidence="16">Forms a complex with PECAM1 and GNAQ. Interacts with PECAM1.</text>
</comment>
<dbReference type="GO" id="GO:0009897">
    <property type="term" value="C:external side of plasma membrane"/>
    <property type="evidence" value="ECO:0007669"/>
    <property type="project" value="TreeGrafter"/>
</dbReference>
<feature type="transmembrane region" description="Helical" evidence="18">
    <location>
        <begin position="130"/>
        <end position="148"/>
    </location>
</feature>
<evidence type="ECO:0000256" key="1">
    <source>
        <dbReference type="ARBA" id="ARBA00004651"/>
    </source>
</evidence>
<evidence type="ECO:0000256" key="11">
    <source>
        <dbReference type="ARBA" id="ARBA00023170"/>
    </source>
</evidence>
<keyword evidence="4" id="KW-0597">Phosphoprotein</keyword>
<dbReference type="PROSITE" id="PS50262">
    <property type="entry name" value="G_PROTEIN_RECEP_F1_2"/>
    <property type="match status" value="1"/>
</dbReference>
<dbReference type="PRINTS" id="PR00425">
    <property type="entry name" value="BRADYKININR"/>
</dbReference>
<feature type="non-terminal residue" evidence="20">
    <location>
        <position position="1"/>
    </location>
</feature>
<dbReference type="Pfam" id="PF00001">
    <property type="entry name" value="7tm_1"/>
    <property type="match status" value="1"/>
</dbReference>
<evidence type="ECO:0000256" key="7">
    <source>
        <dbReference type="ARBA" id="ARBA00023040"/>
    </source>
</evidence>
<keyword evidence="5 17" id="KW-0812">Transmembrane</keyword>
<evidence type="ECO:0000313" key="21">
    <source>
        <dbReference type="Proteomes" id="UP000525416"/>
    </source>
</evidence>
<dbReference type="OrthoDB" id="6076970at2759"/>
<feature type="transmembrane region" description="Helical" evidence="18">
    <location>
        <begin position="261"/>
        <end position="279"/>
    </location>
</feature>